<dbReference type="EMBL" id="DSOL01000231">
    <property type="protein sequence ID" value="HEN28591.1"/>
    <property type="molecule type" value="Genomic_DNA"/>
</dbReference>
<keyword evidence="1" id="KW-0472">Membrane</keyword>
<accession>A0A7C2P2K2</accession>
<evidence type="ECO:0000313" key="2">
    <source>
        <dbReference type="EMBL" id="HEN28591.1"/>
    </source>
</evidence>
<keyword evidence="1" id="KW-1133">Transmembrane helix</keyword>
<feature type="transmembrane region" description="Helical" evidence="1">
    <location>
        <begin position="186"/>
        <end position="206"/>
    </location>
</feature>
<organism evidence="2">
    <name type="scientific">candidate division WOR-3 bacterium</name>
    <dbReference type="NCBI Taxonomy" id="2052148"/>
    <lineage>
        <taxon>Bacteria</taxon>
        <taxon>Bacteria division WOR-3</taxon>
    </lineage>
</organism>
<proteinExistence type="predicted"/>
<evidence type="ECO:0000313" key="3">
    <source>
        <dbReference type="EMBL" id="HGL18365.1"/>
    </source>
</evidence>
<comment type="caution">
    <text evidence="2">The sequence shown here is derived from an EMBL/GenBank/DDBJ whole genome shotgun (WGS) entry which is preliminary data.</text>
</comment>
<protein>
    <submittedName>
        <fullName evidence="2">Uncharacterized protein</fullName>
    </submittedName>
</protein>
<dbReference type="EMBL" id="DTDJ01000051">
    <property type="protein sequence ID" value="HGL18365.1"/>
    <property type="molecule type" value="Genomic_DNA"/>
</dbReference>
<sequence>MKKVLALTLILEFSVVVIAFFLIDKFDTVKTSYRHLGAFSGNFPLSEPTWSVDENWKGYIFKEGLRLFFHSHKNPIKNLEDIRFYNFKGDKLVIDYISLGDSAFIAFKPARKGYVVTSVIALDTLVLWIDMISRSSTLDNKFLYFVSFLKSLKYNDNYIARSEFSNTILAFRKRISPFLMQSKKTFFAFILGILLFANLLTFLALFGGGACPKIPESDWETITPGVMVYEKLPMGQKSYSACLVKRGNEILILVFRKVRKTLNIDEIRSDIKFRGKTLIVGNSLRIELPDEETLSRWQTIL</sequence>
<dbReference type="AlphaFoldDB" id="A0A7C2P2K2"/>
<gene>
    <name evidence="2" type="ORF">ENQ77_08130</name>
    <name evidence="3" type="ORF">ENU66_08565</name>
</gene>
<name>A0A7C2P2K2_UNCW3</name>
<reference evidence="2" key="1">
    <citation type="journal article" date="2020" name="mSystems">
        <title>Genome- and Community-Level Interaction Insights into Carbon Utilization and Element Cycling Functions of Hydrothermarchaeota in Hydrothermal Sediment.</title>
        <authorList>
            <person name="Zhou Z."/>
            <person name="Liu Y."/>
            <person name="Xu W."/>
            <person name="Pan J."/>
            <person name="Luo Z.H."/>
            <person name="Li M."/>
        </authorList>
    </citation>
    <scope>NUCLEOTIDE SEQUENCE [LARGE SCALE GENOMIC DNA]</scope>
    <source>
        <strain evidence="2">SpSt-34</strain>
        <strain evidence="3">SpSt-69</strain>
    </source>
</reference>
<keyword evidence="1" id="KW-0812">Transmembrane</keyword>
<evidence type="ECO:0000256" key="1">
    <source>
        <dbReference type="SAM" id="Phobius"/>
    </source>
</evidence>